<evidence type="ECO:0000313" key="2">
    <source>
        <dbReference type="EMBL" id="AGL61814.1"/>
    </source>
</evidence>
<dbReference type="STRING" id="1332188.L336_0103"/>
<sequence length="176" mass="19958">MVETLYILILIPVLLYLFFSVLEIWLVYRIALRNHSRSLLFIQGSTELTHTLLVFAYAQFMVTFSSLLIDIGGELYWPIALLMATLLLRGSTYLLLFYRERPPRWMYLVLLGTYLVGVTSLVWALLIVIPAIATKGFIPDTTNIDLVLTVGLPALAFVMIPIIAVYKSAFAALRKK</sequence>
<keyword evidence="1" id="KW-0812">Transmembrane</keyword>
<proteinExistence type="predicted"/>
<dbReference type="HOGENOM" id="CLU_1522475_0_0_0"/>
<feature type="transmembrane region" description="Helical" evidence="1">
    <location>
        <begin position="75"/>
        <end position="98"/>
    </location>
</feature>
<feature type="transmembrane region" description="Helical" evidence="1">
    <location>
        <begin position="6"/>
        <end position="28"/>
    </location>
</feature>
<keyword evidence="3" id="KW-1185">Reference proteome</keyword>
<name>R4PLV5_9BACT</name>
<feature type="transmembrane region" description="Helical" evidence="1">
    <location>
        <begin position="144"/>
        <end position="166"/>
    </location>
</feature>
<dbReference type="KEGG" id="saal:L336_0103"/>
<evidence type="ECO:0000313" key="3">
    <source>
        <dbReference type="Proteomes" id="UP000013893"/>
    </source>
</evidence>
<evidence type="ECO:0000256" key="1">
    <source>
        <dbReference type="SAM" id="Phobius"/>
    </source>
</evidence>
<protein>
    <submittedName>
        <fullName evidence="2">Uncharacterized protein</fullName>
    </submittedName>
</protein>
<reference evidence="2 3" key="1">
    <citation type="journal article" date="2013" name="Nat. Biotechnol.">
        <title>Genome sequences of rare, uncultured bacteria obtained by differential coverage binning of multiple metagenomes.</title>
        <authorList>
            <person name="Albertsen M."/>
            <person name="Hugenholtz P."/>
            <person name="Skarshewski A."/>
            <person name="Nielsen K.L."/>
            <person name="Tyson G.W."/>
            <person name="Nielsen P.H."/>
        </authorList>
    </citation>
    <scope>NUCLEOTIDE SEQUENCE [LARGE SCALE GENOMIC DNA]</scope>
    <source>
        <strain evidence="2">TM71</strain>
    </source>
</reference>
<accession>R4PLV5</accession>
<dbReference type="Proteomes" id="UP000013893">
    <property type="component" value="Chromosome"/>
</dbReference>
<keyword evidence="1" id="KW-1133">Transmembrane helix</keyword>
<feature type="transmembrane region" description="Helical" evidence="1">
    <location>
        <begin position="105"/>
        <end position="132"/>
    </location>
</feature>
<dbReference type="EMBL" id="CP005957">
    <property type="protein sequence ID" value="AGL61814.1"/>
    <property type="molecule type" value="Genomic_DNA"/>
</dbReference>
<dbReference type="RefSeq" id="WP_015641265.1">
    <property type="nucleotide sequence ID" value="NC_021219.1"/>
</dbReference>
<gene>
    <name evidence="2" type="ORF">L336_0103</name>
</gene>
<dbReference type="AlphaFoldDB" id="R4PLV5"/>
<keyword evidence="1" id="KW-0472">Membrane</keyword>
<feature type="transmembrane region" description="Helical" evidence="1">
    <location>
        <begin position="48"/>
        <end position="69"/>
    </location>
</feature>
<organism evidence="2 3">
    <name type="scientific">Candidatus Saccharimonas aalborgensis</name>
    <dbReference type="NCBI Taxonomy" id="1332188"/>
    <lineage>
        <taxon>Bacteria</taxon>
        <taxon>Candidatus Saccharimonadota</taxon>
        <taxon>Candidatus Saccharimonadia</taxon>
        <taxon>Candidatus Saccharimonadales</taxon>
        <taxon>Candidatus Saccharimonadaceae</taxon>
        <taxon>Candidatus Saccharimonas</taxon>
    </lineage>
</organism>